<comment type="subcellular location">
    <subcellularLocation>
        <location evidence="1">Nucleus</location>
    </subcellularLocation>
</comment>
<feature type="region of interest" description="Disordered" evidence="2">
    <location>
        <begin position="389"/>
        <end position="412"/>
    </location>
</feature>
<dbReference type="InterPro" id="IPR036388">
    <property type="entry name" value="WH-like_DNA-bd_sf"/>
</dbReference>
<evidence type="ECO:0000313" key="3">
    <source>
        <dbReference type="EMBL" id="KAI1708639.1"/>
    </source>
</evidence>
<keyword evidence="4" id="KW-1185">Reference proteome</keyword>
<dbReference type="AlphaFoldDB" id="A0AAD4MXL6"/>
<proteinExistence type="predicted"/>
<feature type="region of interest" description="Disordered" evidence="2">
    <location>
        <begin position="133"/>
        <end position="154"/>
    </location>
</feature>
<dbReference type="EMBL" id="JAKKPZ010000034">
    <property type="protein sequence ID" value="KAI1708639.1"/>
    <property type="molecule type" value="Genomic_DNA"/>
</dbReference>
<comment type="caution">
    <text evidence="3">The sequence shown here is derived from an EMBL/GenBank/DDBJ whole genome shotgun (WGS) entry which is preliminary data.</text>
</comment>
<gene>
    <name evidence="3" type="ORF">DdX_11714</name>
</gene>
<keyword evidence="3" id="KW-0238">DNA-binding</keyword>
<feature type="region of interest" description="Disordered" evidence="2">
    <location>
        <begin position="16"/>
        <end position="53"/>
    </location>
</feature>
<name>A0AAD4MXL6_9BILA</name>
<feature type="compositionally biased region" description="Basic and acidic residues" evidence="2">
    <location>
        <begin position="39"/>
        <end position="49"/>
    </location>
</feature>
<sequence length="700" mass="78665">MQQSILDSAVPCRITATTANSSVSKPREPRLENSGMNDARNKMNERENSQRSCAKKVGPRLVNVMVTAGPALSNNEFIDKNNDTNEPETSSESYEIKEEPRLMDELVVTIPVFSDHSHYLSLDHDYLSFSNTESVAASPQPKRSRIEISPQTSSNRYMVKDEPCLIEDVPPSIPASSNHNVSFALSISNADSAARPRPPYERGTKKSVIAKIEMQASRSSVVKDESCLVHEFDQDIPGPSNYRNSNKQRANSEGVNNLRYSENFSTEKAEHENSVVKDEPSLIDELAAMIPEPSNIDDYLIRSHNDLISSNTKKSRKLNLDPVDDEDDRDLLFSKDLQIVSMQRPDLTDDSSRKLMKAQAAKTAHEQYNTMREIEIKSNLEIIKNNMERKKQHGKEPNSDSQTTMSRIIPDGKGGFILEVSPASAPNRVIPHGRSEVVTGQRRASAAKGRRSDNGTARQLRVYNRDPAKFVFPENTGEKFKPGCGRRRLCEQSDVLIQRAIDYFEANGCFTDDQRVTAARIVSKILGINHQAVQKASERAKAKETPESTLPICCPKRKKTGNQRRQEALEEVPEGIQQEAQVTIHESKERLTTRSVRRAIVKASDEGLSLKQIAKIFDKDLTTVRRIVKKWKTEGTIENKPSGPKPKYNETVEKFAHNILKEDPSKTASDIVSEIHKEFNLSISHHTASNILERYNSFED</sequence>
<dbReference type="SUPFAM" id="SSF46689">
    <property type="entry name" value="Homeodomain-like"/>
    <property type="match status" value="1"/>
</dbReference>
<dbReference type="Proteomes" id="UP001201812">
    <property type="component" value="Unassembled WGS sequence"/>
</dbReference>
<evidence type="ECO:0000256" key="2">
    <source>
        <dbReference type="SAM" id="MobiDB-lite"/>
    </source>
</evidence>
<accession>A0AAD4MXL6</accession>
<dbReference type="GO" id="GO:0005634">
    <property type="term" value="C:nucleus"/>
    <property type="evidence" value="ECO:0007669"/>
    <property type="project" value="UniProtKB-SubCell"/>
</dbReference>
<evidence type="ECO:0000313" key="4">
    <source>
        <dbReference type="Proteomes" id="UP001201812"/>
    </source>
</evidence>
<organism evidence="3 4">
    <name type="scientific">Ditylenchus destructor</name>
    <dbReference type="NCBI Taxonomy" id="166010"/>
    <lineage>
        <taxon>Eukaryota</taxon>
        <taxon>Metazoa</taxon>
        <taxon>Ecdysozoa</taxon>
        <taxon>Nematoda</taxon>
        <taxon>Chromadorea</taxon>
        <taxon>Rhabditida</taxon>
        <taxon>Tylenchina</taxon>
        <taxon>Tylenchomorpha</taxon>
        <taxon>Sphaerularioidea</taxon>
        <taxon>Anguinidae</taxon>
        <taxon>Anguininae</taxon>
        <taxon>Ditylenchus</taxon>
    </lineage>
</organism>
<evidence type="ECO:0000256" key="1">
    <source>
        <dbReference type="ARBA" id="ARBA00004123"/>
    </source>
</evidence>
<dbReference type="Gene3D" id="1.10.10.10">
    <property type="entry name" value="Winged helix-like DNA-binding domain superfamily/Winged helix DNA-binding domain"/>
    <property type="match status" value="1"/>
</dbReference>
<dbReference type="InterPro" id="IPR009057">
    <property type="entry name" value="Homeodomain-like_sf"/>
</dbReference>
<keyword evidence="3" id="KW-0371">Homeobox</keyword>
<feature type="region of interest" description="Disordered" evidence="2">
    <location>
        <begin position="75"/>
        <end position="94"/>
    </location>
</feature>
<reference evidence="3" key="1">
    <citation type="submission" date="2022-01" db="EMBL/GenBank/DDBJ databases">
        <title>Genome Sequence Resource for Two Populations of Ditylenchus destructor, the Migratory Endoparasitic Phytonematode.</title>
        <authorList>
            <person name="Zhang H."/>
            <person name="Lin R."/>
            <person name="Xie B."/>
        </authorList>
    </citation>
    <scope>NUCLEOTIDE SEQUENCE</scope>
    <source>
        <strain evidence="3">BazhouSP</strain>
    </source>
</reference>
<dbReference type="GO" id="GO:0003677">
    <property type="term" value="F:DNA binding"/>
    <property type="evidence" value="ECO:0007669"/>
    <property type="project" value="UniProtKB-KW"/>
</dbReference>
<feature type="region of interest" description="Disordered" evidence="2">
    <location>
        <begin position="440"/>
        <end position="459"/>
    </location>
</feature>
<feature type="compositionally biased region" description="Basic and acidic residues" evidence="2">
    <location>
        <begin position="389"/>
        <end position="398"/>
    </location>
</feature>
<protein>
    <submittedName>
        <fullName evidence="3">Homeodomain-like domain-containing protein</fullName>
    </submittedName>
</protein>
<dbReference type="Pfam" id="PF13384">
    <property type="entry name" value="HTH_23"/>
    <property type="match status" value="1"/>
</dbReference>